<protein>
    <recommendedName>
        <fullName evidence="3">Nuclease SbcCD subunit C</fullName>
    </recommendedName>
</protein>
<dbReference type="GO" id="GO:0016887">
    <property type="term" value="F:ATP hydrolysis activity"/>
    <property type="evidence" value="ECO:0007669"/>
    <property type="project" value="InterPro"/>
</dbReference>
<feature type="coiled-coil region" evidence="4">
    <location>
        <begin position="742"/>
        <end position="833"/>
    </location>
</feature>
<evidence type="ECO:0000256" key="2">
    <source>
        <dbReference type="ARBA" id="ARBA00011322"/>
    </source>
</evidence>
<proteinExistence type="inferred from homology"/>
<feature type="coiled-coil region" evidence="4">
    <location>
        <begin position="527"/>
        <end position="575"/>
    </location>
</feature>
<dbReference type="Proteomes" id="UP000425411">
    <property type="component" value="Chromosome"/>
</dbReference>
<feature type="coiled-coil region" evidence="4">
    <location>
        <begin position="228"/>
        <end position="336"/>
    </location>
</feature>
<feature type="coiled-coil region" evidence="4">
    <location>
        <begin position="391"/>
        <end position="501"/>
    </location>
</feature>
<evidence type="ECO:0000313" key="7">
    <source>
        <dbReference type="Proteomes" id="UP000425411"/>
    </source>
</evidence>
<dbReference type="Pfam" id="PF13476">
    <property type="entry name" value="AAA_23"/>
    <property type="match status" value="1"/>
</dbReference>
<evidence type="ECO:0000256" key="1">
    <source>
        <dbReference type="ARBA" id="ARBA00006930"/>
    </source>
</evidence>
<organism evidence="6 7">
    <name type="scientific">Gemella morbillorum</name>
    <dbReference type="NCBI Taxonomy" id="29391"/>
    <lineage>
        <taxon>Bacteria</taxon>
        <taxon>Bacillati</taxon>
        <taxon>Bacillota</taxon>
        <taxon>Bacilli</taxon>
        <taxon>Bacillales</taxon>
        <taxon>Gemellaceae</taxon>
        <taxon>Gemella</taxon>
    </lineage>
</organism>
<dbReference type="GO" id="GO:0006302">
    <property type="term" value="P:double-strand break repair"/>
    <property type="evidence" value="ECO:0007669"/>
    <property type="project" value="InterPro"/>
</dbReference>
<dbReference type="InterPro" id="IPR038729">
    <property type="entry name" value="Rad50/SbcC_AAA"/>
</dbReference>
<accession>A0AAP9HF42</accession>
<reference evidence="6 7" key="1">
    <citation type="submission" date="2019-11" db="EMBL/GenBank/DDBJ databases">
        <title>FDA dAtabase for Regulatory Grade micrObial Sequences (FDA-ARGOS): Supporting development and validation of Infectious Disease Dx tests.</title>
        <authorList>
            <person name="Turner S."/>
            <person name="Byrd R."/>
            <person name="Tallon L."/>
            <person name="Sadzewicz L."/>
            <person name="Vavikolanu K."/>
            <person name="Mehta A."/>
            <person name="Aluvathingal J."/>
            <person name="Nadendla S."/>
            <person name="Myers T."/>
            <person name="Yan Y."/>
            <person name="Sichtig H."/>
        </authorList>
    </citation>
    <scope>NUCLEOTIDE SEQUENCE [LARGE SCALE GENOMIC DNA]</scope>
    <source>
        <strain evidence="6 7">FDAARGOS_741</strain>
    </source>
</reference>
<comment type="similarity">
    <text evidence="1">Belongs to the SMC family. SbcC subfamily.</text>
</comment>
<dbReference type="Pfam" id="PF13558">
    <property type="entry name" value="SbcC_Walker_B"/>
    <property type="match status" value="1"/>
</dbReference>
<dbReference type="PANTHER" id="PTHR32114">
    <property type="entry name" value="ABC TRANSPORTER ABCH.3"/>
    <property type="match status" value="1"/>
</dbReference>
<keyword evidence="7" id="KW-1185">Reference proteome</keyword>
<evidence type="ECO:0000259" key="5">
    <source>
        <dbReference type="Pfam" id="PF13476"/>
    </source>
</evidence>
<feature type="domain" description="Rad50/SbcC-type AAA" evidence="5">
    <location>
        <begin position="5"/>
        <end position="277"/>
    </location>
</feature>
<dbReference type="EMBL" id="CP046314">
    <property type="protein sequence ID" value="QGS09699.1"/>
    <property type="molecule type" value="Genomic_DNA"/>
</dbReference>
<gene>
    <name evidence="6" type="ORF">FOC49_07320</name>
</gene>
<dbReference type="Gene3D" id="3.40.50.300">
    <property type="entry name" value="P-loop containing nucleotide triphosphate hydrolases"/>
    <property type="match status" value="2"/>
</dbReference>
<dbReference type="SUPFAM" id="SSF52540">
    <property type="entry name" value="P-loop containing nucleoside triphosphate hydrolases"/>
    <property type="match status" value="1"/>
</dbReference>
<dbReference type="PANTHER" id="PTHR32114:SF2">
    <property type="entry name" value="ABC TRANSPORTER ABCH.3"/>
    <property type="match status" value="1"/>
</dbReference>
<evidence type="ECO:0000313" key="6">
    <source>
        <dbReference type="EMBL" id="QGS09699.1"/>
    </source>
</evidence>
<dbReference type="AlphaFoldDB" id="A0AAP9HF42"/>
<feature type="coiled-coil region" evidence="4">
    <location>
        <begin position="671"/>
        <end position="716"/>
    </location>
</feature>
<name>A0AAP9HF42_9BACL</name>
<evidence type="ECO:0000256" key="4">
    <source>
        <dbReference type="SAM" id="Coils"/>
    </source>
</evidence>
<keyword evidence="4" id="KW-0175">Coiled coil</keyword>
<comment type="subunit">
    <text evidence="2">Heterodimer of SbcC and SbcD.</text>
</comment>
<evidence type="ECO:0000256" key="3">
    <source>
        <dbReference type="ARBA" id="ARBA00013368"/>
    </source>
</evidence>
<dbReference type="RefSeq" id="WP_004632416.1">
    <property type="nucleotide sequence ID" value="NZ_CP046314.1"/>
</dbReference>
<sequence length="1009" mass="117866">MKPIRLELREFGPYKHEVIQWNEIVNEPMFLITGKTGSGKSTLFDAFVYALYNKTTSGKDIASLRTKTADDKDRTIVIFDFELQGKHYRIERTLAYLKTGNKNITSGKVSLMEINAGVETILATKENDVKEKVEQIIGLDDKQFCQIIILPQGKFKEFLLSNSNEKKEVLRSLFNTHFYQKFVDKLQNYAKTLDSNYKLKERELVTKFEQFNFEKDFPKIEFLKESDFEEVEKQLVFQKNEVNELEKHQKYLEDELTKLKIEYSELDKLNDKFSNLEENNDSHKKLLEDAQRITHLKNIVKKLEELGKNKDKLLDYDNYLDKKEQLIKNKETLSKEQNILGEKIQENKKLGEEILTQNDSINDIREEIARYNYFYENIEFFYQAEKDIALYSEKLKNIEDTKGAIEQLEKEVTDYNVNLEEYKEELNILENSIGKLKLDILKKETEVEKLEDFRNLENTIKSKAADLKEKQTELSLANSRQKELEQKILELEKNKQQEILNTFLVHLHEGDCCPLCQQKIKKLPAVKQVIKTENEDAKNELDDIIKNIIRLETLVVKEKEDLSILQEELASKKIEINFSAKEELEQFVVEKKNEDNERKITFEKIEKVSNCRNELAEKLEKLNSLISFESEYKEKLGIAQAKKQQYMANIDSSLDEFEQYYEKQKQIVLSYDEKQELYQKVKTNLMLKEKELAIELKNNNKNILEVEKTIENIIEKFKDSKLKLYYNSLKIAKDDLEKLDDIESYKNEIQVYEDRLKIILDNIQRLEEELHNKKRPNLEDYAQELSTKEQKMMDCAEKVAILKTKFKTNTNLLEKLSKEFTILEKNISTAREVFALSNVISGKTESKKSLETYVQGYYLDLILEAGTKRLLQMTDERYRFERKIERAKGGGLQGLDIEIYDVYLNSSRMVSSLSGGEIFLASLSLALGLAEVIQNESGGISLETIFIDEGFGSLDAETLDTAITTLIELQSYGRNIGIISHVSELKERIRPKLEVYSKNNYAKVKISGV</sequence>
<dbReference type="InterPro" id="IPR027417">
    <property type="entry name" value="P-loop_NTPase"/>
</dbReference>